<protein>
    <submittedName>
        <fullName evidence="1">Uncharacterized protein</fullName>
    </submittedName>
</protein>
<keyword evidence="2" id="KW-1185">Reference proteome</keyword>
<dbReference type="Proteomes" id="UP001195769">
    <property type="component" value="Unassembled WGS sequence"/>
</dbReference>
<accession>A0AAD4DQ43</accession>
<dbReference type="EMBL" id="JABBWK010000160">
    <property type="protein sequence ID" value="KAG1889107.1"/>
    <property type="molecule type" value="Genomic_DNA"/>
</dbReference>
<reference evidence="1" key="1">
    <citation type="journal article" date="2020" name="New Phytol.">
        <title>Comparative genomics reveals dynamic genome evolution in host specialist ectomycorrhizal fungi.</title>
        <authorList>
            <person name="Lofgren L.A."/>
            <person name="Nguyen N.H."/>
            <person name="Vilgalys R."/>
            <person name="Ruytinx J."/>
            <person name="Liao H.L."/>
            <person name="Branco S."/>
            <person name="Kuo A."/>
            <person name="LaButti K."/>
            <person name="Lipzen A."/>
            <person name="Andreopoulos W."/>
            <person name="Pangilinan J."/>
            <person name="Riley R."/>
            <person name="Hundley H."/>
            <person name="Na H."/>
            <person name="Barry K."/>
            <person name="Grigoriev I.V."/>
            <person name="Stajich J.E."/>
            <person name="Kennedy P.G."/>
        </authorList>
    </citation>
    <scope>NUCLEOTIDE SEQUENCE</scope>
    <source>
        <strain evidence="1">FC203</strain>
    </source>
</reference>
<comment type="caution">
    <text evidence="1">The sequence shown here is derived from an EMBL/GenBank/DDBJ whole genome shotgun (WGS) entry which is preliminary data.</text>
</comment>
<dbReference type="GeneID" id="64664988"/>
<gene>
    <name evidence="1" type="ORF">F5891DRAFT_151778</name>
</gene>
<dbReference type="AlphaFoldDB" id="A0AAD4DQ43"/>
<proteinExistence type="predicted"/>
<evidence type="ECO:0000313" key="2">
    <source>
        <dbReference type="Proteomes" id="UP001195769"/>
    </source>
</evidence>
<sequence>MFFYTFLCPNSPVSHNLLLHWQTIIYLHSLPAEMMYVYVTSSSCLEVMLRVWQFYDCKIHARFKAITKLMRLDDGSIYPNNLMSGRLRLPILTSVDMLYRSYVWGYSCPVGLDLKLESWDQCHKADIKCSRRCSSMAEGVNVYILRNPKQIRQ</sequence>
<evidence type="ECO:0000313" key="1">
    <source>
        <dbReference type="EMBL" id="KAG1889107.1"/>
    </source>
</evidence>
<dbReference type="RefSeq" id="XP_041217426.1">
    <property type="nucleotide sequence ID" value="XM_041370690.1"/>
</dbReference>
<name>A0AAD4DQ43_9AGAM</name>
<organism evidence="1 2">
    <name type="scientific">Suillus fuscotomentosus</name>
    <dbReference type="NCBI Taxonomy" id="1912939"/>
    <lineage>
        <taxon>Eukaryota</taxon>
        <taxon>Fungi</taxon>
        <taxon>Dikarya</taxon>
        <taxon>Basidiomycota</taxon>
        <taxon>Agaricomycotina</taxon>
        <taxon>Agaricomycetes</taxon>
        <taxon>Agaricomycetidae</taxon>
        <taxon>Boletales</taxon>
        <taxon>Suillineae</taxon>
        <taxon>Suillaceae</taxon>
        <taxon>Suillus</taxon>
    </lineage>
</organism>